<dbReference type="InterPro" id="IPR036864">
    <property type="entry name" value="Zn2-C6_fun-type_DNA-bd_sf"/>
</dbReference>
<dbReference type="PANTHER" id="PTHR36206">
    <property type="entry name" value="ASPERCRYPTIN BIOSYNTHESIS CLUSTER-SPECIFIC TRANSCRIPTION REGULATOR ATNN-RELATED"/>
    <property type="match status" value="1"/>
</dbReference>
<dbReference type="SUPFAM" id="SSF57701">
    <property type="entry name" value="Zn2/Cys6 DNA-binding domain"/>
    <property type="match status" value="1"/>
</dbReference>
<keyword evidence="6" id="KW-0539">Nucleus</keyword>
<dbReference type="RefSeq" id="XP_046008236.1">
    <property type="nucleotide sequence ID" value="XM_046159326.1"/>
</dbReference>
<dbReference type="OrthoDB" id="3509362at2759"/>
<evidence type="ECO:0000256" key="7">
    <source>
        <dbReference type="SAM" id="MobiDB-lite"/>
    </source>
</evidence>
<sequence>MVSKAASRPGDASAQPPPPRDGLKGRAYHTKSRAGCFSCKKRHVRCNEGQPACSSCQRLLLRCEYPQGPRRPARNAASAKQQAMQHVLLPVEQSEEENASSCHAPPRVGKALVVLAAARSTRMPRHLWTVDDTARAIVHAGFATFDPAGLTRSRLFAYIVPRESLHKDCYRYVCLAIRDLSRSPNTAVRARGFHALGQTEHFLPLQPGGKDDGNSNISRNKSRHGSAGAGTDKHLVAAVGNYARALAAFRDALPSMAPPDIAYATVCFAVLELLQGHVTSRNVIMLAGVALLRPYVVAPRETRPDGAVRYGLHPRYADSRELCDTEAVIVRYAAAGVLGGLTVPLPGVESTSSPPDEPRSHGRKRPSLPTLHLPDTLPAPPELPHDDVDVDDGGLTSSMDMDTLRRQWDAFHGTLESWLLSRYWAIATGYTLDA</sequence>
<dbReference type="PANTHER" id="PTHR36206:SF12">
    <property type="entry name" value="ASPERCRYPTIN BIOSYNTHESIS CLUSTER-SPECIFIC TRANSCRIPTION REGULATOR ATNN-RELATED"/>
    <property type="match status" value="1"/>
</dbReference>
<dbReference type="GeneID" id="70188872"/>
<evidence type="ECO:0000256" key="2">
    <source>
        <dbReference type="ARBA" id="ARBA00022833"/>
    </source>
</evidence>
<comment type="caution">
    <text evidence="9">The sequence shown here is derived from an EMBL/GenBank/DDBJ whole genome shotgun (WGS) entry which is preliminary data.</text>
</comment>
<proteinExistence type="predicted"/>
<organism evidence="9 10">
    <name type="scientific">Microdochium trichocladiopsis</name>
    <dbReference type="NCBI Taxonomy" id="1682393"/>
    <lineage>
        <taxon>Eukaryota</taxon>
        <taxon>Fungi</taxon>
        <taxon>Dikarya</taxon>
        <taxon>Ascomycota</taxon>
        <taxon>Pezizomycotina</taxon>
        <taxon>Sordariomycetes</taxon>
        <taxon>Xylariomycetidae</taxon>
        <taxon>Xylariales</taxon>
        <taxon>Microdochiaceae</taxon>
        <taxon>Microdochium</taxon>
    </lineage>
</organism>
<dbReference type="AlphaFoldDB" id="A0A9P8XZV3"/>
<dbReference type="Proteomes" id="UP000756346">
    <property type="component" value="Unassembled WGS sequence"/>
</dbReference>
<dbReference type="PROSITE" id="PS00463">
    <property type="entry name" value="ZN2_CY6_FUNGAL_1"/>
    <property type="match status" value="1"/>
</dbReference>
<evidence type="ECO:0000256" key="4">
    <source>
        <dbReference type="ARBA" id="ARBA00023125"/>
    </source>
</evidence>
<protein>
    <recommendedName>
        <fullName evidence="8">Zn(2)-C6 fungal-type domain-containing protein</fullName>
    </recommendedName>
</protein>
<evidence type="ECO:0000256" key="3">
    <source>
        <dbReference type="ARBA" id="ARBA00023015"/>
    </source>
</evidence>
<keyword evidence="3" id="KW-0805">Transcription regulation</keyword>
<name>A0A9P8XZV3_9PEZI</name>
<keyword evidence="1" id="KW-0479">Metal-binding</keyword>
<dbReference type="Gene3D" id="4.10.240.10">
    <property type="entry name" value="Zn(2)-C6 fungal-type DNA-binding domain"/>
    <property type="match status" value="1"/>
</dbReference>
<gene>
    <name evidence="9" type="ORF">B0I36DRAFT_366613</name>
</gene>
<keyword evidence="10" id="KW-1185">Reference proteome</keyword>
<feature type="region of interest" description="Disordered" evidence="7">
    <location>
        <begin position="204"/>
        <end position="229"/>
    </location>
</feature>
<dbReference type="PROSITE" id="PS50048">
    <property type="entry name" value="ZN2_CY6_FUNGAL_2"/>
    <property type="match status" value="1"/>
</dbReference>
<evidence type="ECO:0000313" key="9">
    <source>
        <dbReference type="EMBL" id="KAH7024688.1"/>
    </source>
</evidence>
<accession>A0A9P8XZV3</accession>
<feature type="region of interest" description="Disordered" evidence="7">
    <location>
        <begin position="345"/>
        <end position="394"/>
    </location>
</feature>
<dbReference type="EMBL" id="JAGTJQ010000009">
    <property type="protein sequence ID" value="KAH7024688.1"/>
    <property type="molecule type" value="Genomic_DNA"/>
</dbReference>
<evidence type="ECO:0000256" key="6">
    <source>
        <dbReference type="ARBA" id="ARBA00023242"/>
    </source>
</evidence>
<dbReference type="InterPro" id="IPR052360">
    <property type="entry name" value="Transcr_Regulatory_Proteins"/>
</dbReference>
<evidence type="ECO:0000256" key="5">
    <source>
        <dbReference type="ARBA" id="ARBA00023163"/>
    </source>
</evidence>
<dbReference type="GO" id="GO:0000981">
    <property type="term" value="F:DNA-binding transcription factor activity, RNA polymerase II-specific"/>
    <property type="evidence" value="ECO:0007669"/>
    <property type="project" value="InterPro"/>
</dbReference>
<dbReference type="GO" id="GO:0008270">
    <property type="term" value="F:zinc ion binding"/>
    <property type="evidence" value="ECO:0007669"/>
    <property type="project" value="InterPro"/>
</dbReference>
<dbReference type="InterPro" id="IPR001138">
    <property type="entry name" value="Zn2Cys6_DnaBD"/>
</dbReference>
<evidence type="ECO:0000259" key="8">
    <source>
        <dbReference type="PROSITE" id="PS50048"/>
    </source>
</evidence>
<keyword evidence="4" id="KW-0238">DNA-binding</keyword>
<dbReference type="GO" id="GO:0003677">
    <property type="term" value="F:DNA binding"/>
    <property type="evidence" value="ECO:0007669"/>
    <property type="project" value="UniProtKB-KW"/>
</dbReference>
<reference evidence="9" key="1">
    <citation type="journal article" date="2021" name="Nat. Commun.">
        <title>Genetic determinants of endophytism in the Arabidopsis root mycobiome.</title>
        <authorList>
            <person name="Mesny F."/>
            <person name="Miyauchi S."/>
            <person name="Thiergart T."/>
            <person name="Pickel B."/>
            <person name="Atanasova L."/>
            <person name="Karlsson M."/>
            <person name="Huettel B."/>
            <person name="Barry K.W."/>
            <person name="Haridas S."/>
            <person name="Chen C."/>
            <person name="Bauer D."/>
            <person name="Andreopoulos W."/>
            <person name="Pangilinan J."/>
            <person name="LaButti K."/>
            <person name="Riley R."/>
            <person name="Lipzen A."/>
            <person name="Clum A."/>
            <person name="Drula E."/>
            <person name="Henrissat B."/>
            <person name="Kohler A."/>
            <person name="Grigoriev I.V."/>
            <person name="Martin F.M."/>
            <person name="Hacquard S."/>
        </authorList>
    </citation>
    <scope>NUCLEOTIDE SEQUENCE</scope>
    <source>
        <strain evidence="9">MPI-CAGE-CH-0230</strain>
    </source>
</reference>
<keyword evidence="2" id="KW-0862">Zinc</keyword>
<keyword evidence="5" id="KW-0804">Transcription</keyword>
<dbReference type="Pfam" id="PF00172">
    <property type="entry name" value="Zn_clus"/>
    <property type="match status" value="1"/>
</dbReference>
<dbReference type="SMART" id="SM00066">
    <property type="entry name" value="GAL4"/>
    <property type="match status" value="1"/>
</dbReference>
<evidence type="ECO:0000256" key="1">
    <source>
        <dbReference type="ARBA" id="ARBA00022723"/>
    </source>
</evidence>
<dbReference type="CDD" id="cd00067">
    <property type="entry name" value="GAL4"/>
    <property type="match status" value="1"/>
</dbReference>
<evidence type="ECO:0000313" key="10">
    <source>
        <dbReference type="Proteomes" id="UP000756346"/>
    </source>
</evidence>
<feature type="region of interest" description="Disordered" evidence="7">
    <location>
        <begin position="1"/>
        <end position="27"/>
    </location>
</feature>
<feature type="domain" description="Zn(2)-C6 fungal-type" evidence="8">
    <location>
        <begin position="35"/>
        <end position="65"/>
    </location>
</feature>